<dbReference type="Pfam" id="PF02624">
    <property type="entry name" value="YcaO"/>
    <property type="match status" value="1"/>
</dbReference>
<accession>A0A848IL44</accession>
<dbReference type="EMBL" id="JABBGJ010000026">
    <property type="protein sequence ID" value="NMM00929.1"/>
    <property type="molecule type" value="Genomic_DNA"/>
</dbReference>
<dbReference type="Proteomes" id="UP000544134">
    <property type="component" value="Unassembled WGS sequence"/>
</dbReference>
<feature type="domain" description="YcaO" evidence="1">
    <location>
        <begin position="57"/>
        <end position="398"/>
    </location>
</feature>
<comment type="caution">
    <text evidence="2">The sequence shown here is derived from an EMBL/GenBank/DDBJ whole genome shotgun (WGS) entry which is preliminary data.</text>
</comment>
<dbReference type="Gene3D" id="3.30.1330.230">
    <property type="match status" value="1"/>
</dbReference>
<dbReference type="RefSeq" id="WP_169487796.1">
    <property type="nucleotide sequence ID" value="NZ_JABBGJ010000026.1"/>
</dbReference>
<proteinExistence type="predicted"/>
<evidence type="ECO:0000259" key="1">
    <source>
        <dbReference type="PROSITE" id="PS51664"/>
    </source>
</evidence>
<dbReference type="AlphaFoldDB" id="A0A848IL44"/>
<dbReference type="PANTHER" id="PTHR37809">
    <property type="entry name" value="RIBOSOMAL PROTEIN S12 METHYLTHIOTRANSFERASE ACCESSORY FACTOR YCAO"/>
    <property type="match status" value="1"/>
</dbReference>
<sequence>MQCIVPERSLSLVEAEAKIDAQLRENAVRINLDRFGTPLSSTVATLDSEVFNESCRGCGKGYEDEARVGAKFEAYEHQYSLEYFRAACKLMPFQKVATQPALAEILPVRILARSNPTQLGTIQFYDDEFLPLHYPAFLIDYNYPSNKPTGDDADYHSSKRYSCGTGLAAGVGYIEAAIHAVSEVIERHSVGRFIAQHFFYSSEQAVRVVSPDSLPDDVAQVFHDAESCLHSKIQLIDVTSTIDCPVYIARCQERNIAGVHVMGAGCSIYSSHAATRAIKELAQQHHIAEGVDWVRDEWRRHMLHLSPIPRLQQCLVADLDSQQGITMTEVSLPADPPILLLDAQLDLLKNRCKAAGLPIWSKELHTTELGISLACAAMPNMERFSIVSLGNYVVPTYN</sequence>
<evidence type="ECO:0000313" key="3">
    <source>
        <dbReference type="Proteomes" id="UP000544134"/>
    </source>
</evidence>
<protein>
    <recommendedName>
        <fullName evidence="1">YcaO domain-containing protein</fullName>
    </recommendedName>
</protein>
<dbReference type="InterPro" id="IPR003776">
    <property type="entry name" value="YcaO-like_dom"/>
</dbReference>
<evidence type="ECO:0000313" key="2">
    <source>
        <dbReference type="EMBL" id="NMM00929.1"/>
    </source>
</evidence>
<gene>
    <name evidence="2" type="ORF">HHL24_23695</name>
</gene>
<organism evidence="2 3">
    <name type="scientific">Paraburkholderia polaris</name>
    <dbReference type="NCBI Taxonomy" id="2728848"/>
    <lineage>
        <taxon>Bacteria</taxon>
        <taxon>Pseudomonadati</taxon>
        <taxon>Pseudomonadota</taxon>
        <taxon>Betaproteobacteria</taxon>
        <taxon>Burkholderiales</taxon>
        <taxon>Burkholderiaceae</taxon>
        <taxon>Paraburkholderia</taxon>
    </lineage>
</organism>
<dbReference type="PROSITE" id="PS51664">
    <property type="entry name" value="YCAO"/>
    <property type="match status" value="1"/>
</dbReference>
<dbReference type="PANTHER" id="PTHR37809:SF1">
    <property type="entry name" value="RIBOSOMAL PROTEIN S12 METHYLTHIOTRANSFERASE ACCESSORY FACTOR YCAO"/>
    <property type="match status" value="1"/>
</dbReference>
<reference evidence="2 3" key="1">
    <citation type="submission" date="2020-04" db="EMBL/GenBank/DDBJ databases">
        <title>Paraburkholderia sp. RP-4-7 isolated from soil.</title>
        <authorList>
            <person name="Dahal R.H."/>
        </authorList>
    </citation>
    <scope>NUCLEOTIDE SEQUENCE [LARGE SCALE GENOMIC DNA]</scope>
    <source>
        <strain evidence="2 3">RP-4-7</strain>
    </source>
</reference>
<name>A0A848IL44_9BURK</name>
<keyword evidence="3" id="KW-1185">Reference proteome</keyword>